<dbReference type="InterPro" id="IPR050319">
    <property type="entry name" value="ABC_transp_ATP-bind"/>
</dbReference>
<comment type="similarity">
    <text evidence="1">Belongs to the ABC transporter superfamily.</text>
</comment>
<accession>A0A7W4VE28</accession>
<name>A0A7W4VE28_9BURK</name>
<feature type="compositionally biased region" description="Polar residues" evidence="7">
    <location>
        <begin position="345"/>
        <end position="355"/>
    </location>
</feature>
<proteinExistence type="inferred from homology"/>
<dbReference type="InterPro" id="IPR013563">
    <property type="entry name" value="Oligopep_ABC_C"/>
</dbReference>
<comment type="caution">
    <text evidence="9">The sequence shown here is derived from an EMBL/GenBank/DDBJ whole genome shotgun (WGS) entry which is preliminary data.</text>
</comment>
<keyword evidence="10" id="KW-1185">Reference proteome</keyword>
<keyword evidence="4" id="KW-0472">Membrane</keyword>
<dbReference type="SMART" id="SM00382">
    <property type="entry name" value="AAA"/>
    <property type="match status" value="1"/>
</dbReference>
<sequence>MNKRVENRLEVRDLHVSFPARRTFPWQAASRVRAVNGVSFAIEPGSIVGLVGESGSGKSTIARTIMGLVQADAGQILLGGMDLCRIGRGARLALRRSRRLQMIWQDPAASLDPRFTVRQSLLAGWGRDDIVARAARARQLIRSVGLPERVWDQRPGQMSGGQNQRVAIARALLGDPAVLVADEPTSALDVSVQAGVGTHLAALAREAGSSCLLVSHDLSFVSNLADQVIVLYLGTVMEQGPALRLMTRPRHPYTAALLGASPQGYLAGEASPRYRLRGELPSPLHPPSGCQFRTRCPFAEARCAEVRPVLRQVDGGGMVACHVSERLAAPLRRMAQGLAPGTSRAHPSSLSPHQTVRTDFE</sequence>
<evidence type="ECO:0000313" key="9">
    <source>
        <dbReference type="EMBL" id="MBB3009874.1"/>
    </source>
</evidence>
<dbReference type="EMBL" id="JACHWF010000006">
    <property type="protein sequence ID" value="MBB3009874.1"/>
    <property type="molecule type" value="Genomic_DNA"/>
</dbReference>
<feature type="domain" description="ABC transporter" evidence="8">
    <location>
        <begin position="9"/>
        <end position="258"/>
    </location>
</feature>
<gene>
    <name evidence="9" type="ORF">FHX61_004550</name>
</gene>
<dbReference type="InterPro" id="IPR003439">
    <property type="entry name" value="ABC_transporter-like_ATP-bd"/>
</dbReference>
<dbReference type="GO" id="GO:0016887">
    <property type="term" value="F:ATP hydrolysis activity"/>
    <property type="evidence" value="ECO:0007669"/>
    <property type="project" value="InterPro"/>
</dbReference>
<dbReference type="InterPro" id="IPR003593">
    <property type="entry name" value="AAA+_ATPase"/>
</dbReference>
<dbReference type="NCBIfam" id="TIGR01727">
    <property type="entry name" value="oligo_HPY"/>
    <property type="match status" value="1"/>
</dbReference>
<evidence type="ECO:0000256" key="5">
    <source>
        <dbReference type="ARBA" id="ARBA00022741"/>
    </source>
</evidence>
<keyword evidence="6 9" id="KW-0067">ATP-binding</keyword>
<evidence type="ECO:0000256" key="6">
    <source>
        <dbReference type="ARBA" id="ARBA00022840"/>
    </source>
</evidence>
<dbReference type="PANTHER" id="PTHR43776:SF7">
    <property type="entry name" value="D,D-DIPEPTIDE TRANSPORT ATP-BINDING PROTEIN DDPF-RELATED"/>
    <property type="match status" value="1"/>
</dbReference>
<dbReference type="AlphaFoldDB" id="A0A7W4VE28"/>
<dbReference type="InterPro" id="IPR027417">
    <property type="entry name" value="P-loop_NTPase"/>
</dbReference>
<dbReference type="RefSeq" id="WP_221221548.1">
    <property type="nucleotide sequence ID" value="NZ_JACHWF010000006.1"/>
</dbReference>
<dbReference type="GO" id="GO:0005524">
    <property type="term" value="F:ATP binding"/>
    <property type="evidence" value="ECO:0007669"/>
    <property type="project" value="UniProtKB-KW"/>
</dbReference>
<organism evidence="9 10">
    <name type="scientific">Cupriavidus alkaliphilus</name>
    <dbReference type="NCBI Taxonomy" id="942866"/>
    <lineage>
        <taxon>Bacteria</taxon>
        <taxon>Pseudomonadati</taxon>
        <taxon>Pseudomonadota</taxon>
        <taxon>Betaproteobacteria</taxon>
        <taxon>Burkholderiales</taxon>
        <taxon>Burkholderiaceae</taxon>
        <taxon>Cupriavidus</taxon>
    </lineage>
</organism>
<evidence type="ECO:0000256" key="2">
    <source>
        <dbReference type="ARBA" id="ARBA00022448"/>
    </source>
</evidence>
<keyword evidence="2" id="KW-0813">Transport</keyword>
<dbReference type="PROSITE" id="PS50893">
    <property type="entry name" value="ABC_TRANSPORTER_2"/>
    <property type="match status" value="1"/>
</dbReference>
<evidence type="ECO:0000259" key="8">
    <source>
        <dbReference type="PROSITE" id="PS50893"/>
    </source>
</evidence>
<dbReference type="Proteomes" id="UP000578036">
    <property type="component" value="Unassembled WGS sequence"/>
</dbReference>
<protein>
    <submittedName>
        <fullName evidence="9">Oligopeptide/dipeptide ABC transporter ATP-binding protein</fullName>
    </submittedName>
</protein>
<dbReference type="SUPFAM" id="SSF52540">
    <property type="entry name" value="P-loop containing nucleoside triphosphate hydrolases"/>
    <property type="match status" value="1"/>
</dbReference>
<dbReference type="Gene3D" id="3.40.50.300">
    <property type="entry name" value="P-loop containing nucleotide triphosphate hydrolases"/>
    <property type="match status" value="1"/>
</dbReference>
<keyword evidence="4" id="KW-0997">Cell inner membrane</keyword>
<keyword evidence="3" id="KW-1003">Cell membrane</keyword>
<dbReference type="PANTHER" id="PTHR43776">
    <property type="entry name" value="TRANSPORT ATP-BINDING PROTEIN"/>
    <property type="match status" value="1"/>
</dbReference>
<evidence type="ECO:0000256" key="7">
    <source>
        <dbReference type="SAM" id="MobiDB-lite"/>
    </source>
</evidence>
<reference evidence="9 10" key="1">
    <citation type="submission" date="2020-08" db="EMBL/GenBank/DDBJ databases">
        <title>Genomic Encyclopedia of Type Strains, Phase IV (KMG-V): Genome sequencing to study the core and pangenomes of soil and plant-associated prokaryotes.</title>
        <authorList>
            <person name="Whitman W."/>
        </authorList>
    </citation>
    <scope>NUCLEOTIDE SEQUENCE [LARGE SCALE GENOMIC DNA]</scope>
    <source>
        <strain evidence="9 10">SLV-2362</strain>
    </source>
</reference>
<dbReference type="GO" id="GO:0015833">
    <property type="term" value="P:peptide transport"/>
    <property type="evidence" value="ECO:0007669"/>
    <property type="project" value="InterPro"/>
</dbReference>
<evidence type="ECO:0000313" key="10">
    <source>
        <dbReference type="Proteomes" id="UP000578036"/>
    </source>
</evidence>
<dbReference type="GO" id="GO:0055085">
    <property type="term" value="P:transmembrane transport"/>
    <property type="evidence" value="ECO:0007669"/>
    <property type="project" value="UniProtKB-ARBA"/>
</dbReference>
<evidence type="ECO:0000256" key="4">
    <source>
        <dbReference type="ARBA" id="ARBA00022519"/>
    </source>
</evidence>
<feature type="region of interest" description="Disordered" evidence="7">
    <location>
        <begin position="338"/>
        <end position="361"/>
    </location>
</feature>
<dbReference type="Pfam" id="PF00005">
    <property type="entry name" value="ABC_tran"/>
    <property type="match status" value="1"/>
</dbReference>
<evidence type="ECO:0000256" key="1">
    <source>
        <dbReference type="ARBA" id="ARBA00005417"/>
    </source>
</evidence>
<dbReference type="Pfam" id="PF08352">
    <property type="entry name" value="oligo_HPY"/>
    <property type="match status" value="1"/>
</dbReference>
<dbReference type="CDD" id="cd03257">
    <property type="entry name" value="ABC_NikE_OppD_transporters"/>
    <property type="match status" value="1"/>
</dbReference>
<keyword evidence="5" id="KW-0547">Nucleotide-binding</keyword>
<evidence type="ECO:0000256" key="3">
    <source>
        <dbReference type="ARBA" id="ARBA00022475"/>
    </source>
</evidence>